<name>M3AK63_PSEFD</name>
<gene>
    <name evidence="2" type="ORF">MYCFIDRAFT_83022</name>
</gene>
<organism evidence="2 3">
    <name type="scientific">Pseudocercospora fijiensis (strain CIRAD86)</name>
    <name type="common">Black leaf streak disease fungus</name>
    <name type="synonym">Mycosphaerella fijiensis</name>
    <dbReference type="NCBI Taxonomy" id="383855"/>
    <lineage>
        <taxon>Eukaryota</taxon>
        <taxon>Fungi</taxon>
        <taxon>Dikarya</taxon>
        <taxon>Ascomycota</taxon>
        <taxon>Pezizomycotina</taxon>
        <taxon>Dothideomycetes</taxon>
        <taxon>Dothideomycetidae</taxon>
        <taxon>Mycosphaerellales</taxon>
        <taxon>Mycosphaerellaceae</taxon>
        <taxon>Pseudocercospora</taxon>
    </lineage>
</organism>
<evidence type="ECO:0008006" key="4">
    <source>
        <dbReference type="Google" id="ProtNLM"/>
    </source>
</evidence>
<dbReference type="KEGG" id="pfj:MYCFIDRAFT_83022"/>
<dbReference type="AlphaFoldDB" id="M3AK63"/>
<dbReference type="Proteomes" id="UP000016932">
    <property type="component" value="Unassembled WGS sequence"/>
</dbReference>
<dbReference type="OrthoDB" id="194443at2759"/>
<proteinExistence type="predicted"/>
<dbReference type="GeneID" id="19342006"/>
<dbReference type="STRING" id="383855.M3AK63"/>
<dbReference type="eggNOG" id="ENOG502T17B">
    <property type="taxonomic scope" value="Eukaryota"/>
</dbReference>
<dbReference type="Gene3D" id="3.30.710.10">
    <property type="entry name" value="Potassium Channel Kv1.1, Chain A"/>
    <property type="match status" value="1"/>
</dbReference>
<dbReference type="VEuPathDB" id="FungiDB:MYCFIDRAFT_83022"/>
<reference evidence="2 3" key="1">
    <citation type="journal article" date="2012" name="PLoS Pathog.">
        <title>Diverse lifestyles and strategies of plant pathogenesis encoded in the genomes of eighteen Dothideomycetes fungi.</title>
        <authorList>
            <person name="Ohm R.A."/>
            <person name="Feau N."/>
            <person name="Henrissat B."/>
            <person name="Schoch C.L."/>
            <person name="Horwitz B.A."/>
            <person name="Barry K.W."/>
            <person name="Condon B.J."/>
            <person name="Copeland A.C."/>
            <person name="Dhillon B."/>
            <person name="Glaser F."/>
            <person name="Hesse C.N."/>
            <person name="Kosti I."/>
            <person name="LaButti K."/>
            <person name="Lindquist E.A."/>
            <person name="Lucas S."/>
            <person name="Salamov A.A."/>
            <person name="Bradshaw R.E."/>
            <person name="Ciuffetti L."/>
            <person name="Hamelin R.C."/>
            <person name="Kema G.H.J."/>
            <person name="Lawrence C."/>
            <person name="Scott J.A."/>
            <person name="Spatafora J.W."/>
            <person name="Turgeon B.G."/>
            <person name="de Wit P.J.G.M."/>
            <person name="Zhong S."/>
            <person name="Goodwin S.B."/>
            <person name="Grigoriev I.V."/>
        </authorList>
    </citation>
    <scope>NUCLEOTIDE SEQUENCE [LARGE SCALE GENOMIC DNA]</scope>
    <source>
        <strain evidence="2 3">CIRAD86</strain>
    </source>
</reference>
<dbReference type="CDD" id="cd18186">
    <property type="entry name" value="BTB_POZ_ZBTB_KLHL-like"/>
    <property type="match status" value="1"/>
</dbReference>
<feature type="region of interest" description="Disordered" evidence="1">
    <location>
        <begin position="208"/>
        <end position="228"/>
    </location>
</feature>
<dbReference type="PANTHER" id="PTHR47843">
    <property type="entry name" value="BTB DOMAIN-CONTAINING PROTEIN-RELATED"/>
    <property type="match status" value="1"/>
</dbReference>
<sequence length="271" mass="30686">MRGVAPGRGAVAVAVAVAVAGGRARAYLPPRIETCRDFHHHTGIARSHLESCSMSGNREASAMVALPSTPDKRPSAEHFDSMIQIKVGTGSEMQTFDMYKGVLRFYSGYFRTAIENIENGRFAEAQDGAINLPDEEPEIFNLFRGWLYTRVLPKVEDPQSDSAWRILFKLWCFGDRRNIPLLQNEVLDRLALEGLTHRTTPMYSLQNISGVSHQRSRSNGASKHSGQEARNFKDDLLKYMLEKRPKFIPDEFEKSDMCEWHVHEEGVRCKV</sequence>
<dbReference type="PANTHER" id="PTHR47843:SF2">
    <property type="entry name" value="BTB DOMAIN-CONTAINING PROTEIN"/>
    <property type="match status" value="1"/>
</dbReference>
<dbReference type="HOGENOM" id="CLU_1027206_0_0_1"/>
<dbReference type="InterPro" id="IPR011333">
    <property type="entry name" value="SKP1/BTB/POZ_sf"/>
</dbReference>
<protein>
    <recommendedName>
        <fullName evidence="4">BTB domain-containing protein</fullName>
    </recommendedName>
</protein>
<keyword evidence="3" id="KW-1185">Reference proteome</keyword>
<accession>M3AK63</accession>
<evidence type="ECO:0000313" key="3">
    <source>
        <dbReference type="Proteomes" id="UP000016932"/>
    </source>
</evidence>
<dbReference type="EMBL" id="KB446557">
    <property type="protein sequence ID" value="EME84971.1"/>
    <property type="molecule type" value="Genomic_DNA"/>
</dbReference>
<dbReference type="RefSeq" id="XP_007924370.1">
    <property type="nucleotide sequence ID" value="XM_007926179.1"/>
</dbReference>
<evidence type="ECO:0000313" key="2">
    <source>
        <dbReference type="EMBL" id="EME84971.1"/>
    </source>
</evidence>
<feature type="compositionally biased region" description="Polar residues" evidence="1">
    <location>
        <begin position="208"/>
        <end position="224"/>
    </location>
</feature>
<evidence type="ECO:0000256" key="1">
    <source>
        <dbReference type="SAM" id="MobiDB-lite"/>
    </source>
</evidence>